<dbReference type="SUPFAM" id="SSF57667">
    <property type="entry name" value="beta-beta-alpha zinc fingers"/>
    <property type="match status" value="1"/>
</dbReference>
<evidence type="ECO:0000256" key="4">
    <source>
        <dbReference type="SAM" id="MobiDB-lite"/>
    </source>
</evidence>
<dbReference type="SMART" id="SM00451">
    <property type="entry name" value="ZnF_U1"/>
    <property type="match status" value="1"/>
</dbReference>
<dbReference type="GO" id="GO:0008270">
    <property type="term" value="F:zinc ion binding"/>
    <property type="evidence" value="ECO:0007669"/>
    <property type="project" value="UniProtKB-KW"/>
</dbReference>
<reference evidence="6" key="1">
    <citation type="submission" date="2022-11" db="EMBL/GenBank/DDBJ databases">
        <title>Chromosomal genome sequence assembly and mating type (MAT) locus characterization of the leprose asexual lichenized fungus Lepraria neglecta (Nyl.) Erichsen.</title>
        <authorList>
            <person name="Allen J.L."/>
            <person name="Pfeffer B."/>
        </authorList>
    </citation>
    <scope>NUCLEOTIDE SEQUENCE</scope>
    <source>
        <strain evidence="6">Allen 5258</strain>
    </source>
</reference>
<accession>A0AAD9ZD58</accession>
<sequence>MSEYWKSTPKYWCKHCKIFVRDTKLEKTNHEATPKHQGNLKRFLRDLHKGHEREERDKQRAKDEVDRLNGVVSGSGSKVPPWEGKASIPAPSESRQATPADRKKQLAQLAELGVAVPEDFRKEMAMAGDWQTTSQRLIYDTVKEEDNEDVKTGALNIGVRKRKFEGQEEEEAAGETVVRRGWGSTIRTYPGAGKDGDNDLDALLKTTKALKSGGGGMGRTALTDGSSRSEQSGKISGGKEVQPPASDPPQIKREESSGDAAIAEMVSEQGATKEVPIKHEEETAVPGVMFRKRKAKPTRQK</sequence>
<organism evidence="6 7">
    <name type="scientific">Lepraria neglecta</name>
    <dbReference type="NCBI Taxonomy" id="209136"/>
    <lineage>
        <taxon>Eukaryota</taxon>
        <taxon>Fungi</taxon>
        <taxon>Dikarya</taxon>
        <taxon>Ascomycota</taxon>
        <taxon>Pezizomycotina</taxon>
        <taxon>Lecanoromycetes</taxon>
        <taxon>OSLEUM clade</taxon>
        <taxon>Lecanoromycetidae</taxon>
        <taxon>Lecanorales</taxon>
        <taxon>Lecanorineae</taxon>
        <taxon>Stereocaulaceae</taxon>
        <taxon>Lepraria</taxon>
    </lineage>
</organism>
<dbReference type="GO" id="GO:0071011">
    <property type="term" value="C:precatalytic spliceosome"/>
    <property type="evidence" value="ECO:0007669"/>
    <property type="project" value="TreeGrafter"/>
</dbReference>
<evidence type="ECO:0000313" key="7">
    <source>
        <dbReference type="Proteomes" id="UP001276659"/>
    </source>
</evidence>
<dbReference type="GO" id="GO:0000398">
    <property type="term" value="P:mRNA splicing, via spliceosome"/>
    <property type="evidence" value="ECO:0007669"/>
    <property type="project" value="InterPro"/>
</dbReference>
<feature type="compositionally biased region" description="Low complexity" evidence="4">
    <location>
        <begin position="201"/>
        <end position="211"/>
    </location>
</feature>
<evidence type="ECO:0000256" key="2">
    <source>
        <dbReference type="ARBA" id="ARBA00022771"/>
    </source>
</evidence>
<dbReference type="PANTHER" id="PTHR13173:SF10">
    <property type="entry name" value="WW DOMAIN-BINDING PROTEIN 4"/>
    <property type="match status" value="1"/>
</dbReference>
<dbReference type="PANTHER" id="PTHR13173">
    <property type="entry name" value="WW DOMAIN BINDING PROTEIN 4"/>
    <property type="match status" value="1"/>
</dbReference>
<keyword evidence="1" id="KW-0479">Metal-binding</keyword>
<feature type="compositionally biased region" description="Polar residues" evidence="4">
    <location>
        <begin position="223"/>
        <end position="234"/>
    </location>
</feature>
<feature type="region of interest" description="Disordered" evidence="4">
    <location>
        <begin position="50"/>
        <end position="105"/>
    </location>
</feature>
<dbReference type="Gene3D" id="3.30.160.60">
    <property type="entry name" value="Classic Zinc Finger"/>
    <property type="match status" value="1"/>
</dbReference>
<dbReference type="Proteomes" id="UP001276659">
    <property type="component" value="Unassembled WGS sequence"/>
</dbReference>
<gene>
    <name evidence="6" type="ORF">OEA41_007489</name>
</gene>
<dbReference type="Pfam" id="PF06220">
    <property type="entry name" value="zf-U1"/>
    <property type="match status" value="1"/>
</dbReference>
<evidence type="ECO:0000256" key="1">
    <source>
        <dbReference type="ARBA" id="ARBA00022723"/>
    </source>
</evidence>
<dbReference type="EMBL" id="JASNWA010000004">
    <property type="protein sequence ID" value="KAK3176166.1"/>
    <property type="molecule type" value="Genomic_DNA"/>
</dbReference>
<keyword evidence="3" id="KW-0862">Zinc</keyword>
<dbReference type="InterPro" id="IPR040023">
    <property type="entry name" value="WBP4"/>
</dbReference>
<dbReference type="AlphaFoldDB" id="A0AAD9ZD58"/>
<dbReference type="InterPro" id="IPR003604">
    <property type="entry name" value="Matrin/U1-like-C_Znf_C2H2"/>
</dbReference>
<keyword evidence="2" id="KW-0863">Zinc-finger</keyword>
<protein>
    <recommendedName>
        <fullName evidence="5">U1-type domain-containing protein</fullName>
    </recommendedName>
</protein>
<evidence type="ECO:0000313" key="6">
    <source>
        <dbReference type="EMBL" id="KAK3176166.1"/>
    </source>
</evidence>
<feature type="compositionally biased region" description="Basic and acidic residues" evidence="4">
    <location>
        <begin position="50"/>
        <end position="67"/>
    </location>
</feature>
<evidence type="ECO:0000259" key="5">
    <source>
        <dbReference type="SMART" id="SM00451"/>
    </source>
</evidence>
<dbReference type="GO" id="GO:0003723">
    <property type="term" value="F:RNA binding"/>
    <property type="evidence" value="ECO:0007669"/>
    <property type="project" value="TreeGrafter"/>
</dbReference>
<dbReference type="InterPro" id="IPR013085">
    <property type="entry name" value="U1-CZ_Znf_C2H2"/>
</dbReference>
<comment type="caution">
    <text evidence="6">The sequence shown here is derived from an EMBL/GenBank/DDBJ whole genome shotgun (WGS) entry which is preliminary data.</text>
</comment>
<feature type="region of interest" description="Disordered" evidence="4">
    <location>
        <begin position="163"/>
        <end position="301"/>
    </location>
</feature>
<feature type="compositionally biased region" description="Basic residues" evidence="4">
    <location>
        <begin position="290"/>
        <end position="301"/>
    </location>
</feature>
<dbReference type="InterPro" id="IPR036236">
    <property type="entry name" value="Znf_C2H2_sf"/>
</dbReference>
<keyword evidence="7" id="KW-1185">Reference proteome</keyword>
<feature type="domain" description="U1-type" evidence="5">
    <location>
        <begin position="8"/>
        <end position="43"/>
    </location>
</feature>
<name>A0AAD9ZD58_9LECA</name>
<evidence type="ECO:0000256" key="3">
    <source>
        <dbReference type="ARBA" id="ARBA00022833"/>
    </source>
</evidence>
<proteinExistence type="predicted"/>